<dbReference type="InterPro" id="IPR005675">
    <property type="entry name" value="Citramal_synthase"/>
</dbReference>
<dbReference type="GO" id="GO:0003852">
    <property type="term" value="F:2-isopropylmalate synthase activity"/>
    <property type="evidence" value="ECO:0007669"/>
    <property type="project" value="InterPro"/>
</dbReference>
<evidence type="ECO:0000256" key="2">
    <source>
        <dbReference type="ARBA" id="ARBA00006154"/>
    </source>
</evidence>
<dbReference type="InterPro" id="IPR013709">
    <property type="entry name" value="2-isopropylmalate_synth_dimer"/>
</dbReference>
<dbReference type="AlphaFoldDB" id="U7D8M8"/>
<dbReference type="NCBIfam" id="TIGR00977">
    <property type="entry name" value="citramal_synth"/>
    <property type="match status" value="1"/>
</dbReference>
<dbReference type="GO" id="GO:0009097">
    <property type="term" value="P:isoleucine biosynthetic process"/>
    <property type="evidence" value="ECO:0007669"/>
    <property type="project" value="UniProtKB-UniRule"/>
</dbReference>
<evidence type="ECO:0000313" key="12">
    <source>
        <dbReference type="Proteomes" id="UP000017148"/>
    </source>
</evidence>
<evidence type="ECO:0000256" key="8">
    <source>
        <dbReference type="NCBIfam" id="TIGR00977"/>
    </source>
</evidence>
<evidence type="ECO:0000259" key="10">
    <source>
        <dbReference type="PROSITE" id="PS50991"/>
    </source>
</evidence>
<dbReference type="PROSITE" id="PS00816">
    <property type="entry name" value="AIPM_HOMOCIT_SYNTH_2"/>
    <property type="match status" value="1"/>
</dbReference>
<keyword evidence="5 9" id="KW-0808">Transferase</keyword>
<dbReference type="eggNOG" id="COG0119">
    <property type="taxonomic scope" value="Bacteria"/>
</dbReference>
<dbReference type="GO" id="GO:0043714">
    <property type="term" value="F:(R)-citramalate synthase activity"/>
    <property type="evidence" value="ECO:0007669"/>
    <property type="project" value="UniProtKB-UniRule"/>
</dbReference>
<dbReference type="PANTHER" id="PTHR43538">
    <property type="entry name" value="ALPHA-IPM SYNTHASE/HOMOCITRATE SYNTHASE"/>
    <property type="match status" value="1"/>
</dbReference>
<dbReference type="PROSITE" id="PS50991">
    <property type="entry name" value="PYR_CT"/>
    <property type="match status" value="1"/>
</dbReference>
<dbReference type="InterPro" id="IPR000891">
    <property type="entry name" value="PYR_CT"/>
</dbReference>
<evidence type="ECO:0000313" key="11">
    <source>
        <dbReference type="EMBL" id="ERP31447.1"/>
    </source>
</evidence>
<gene>
    <name evidence="11" type="ORF">CALK_1648</name>
</gene>
<keyword evidence="6" id="KW-0100">Branched-chain amino acid biosynthesis</keyword>
<evidence type="ECO:0000256" key="5">
    <source>
        <dbReference type="ARBA" id="ARBA00022679"/>
    </source>
</evidence>
<reference evidence="11 12" key="1">
    <citation type="journal article" date="2013" name="Environ. Microbiol.">
        <title>Genome analysis of Chitinivibrio alkaliphilus gen. nov., sp. nov., a novel extremely haloalkaliphilic anaerobic chitinolytic bacterium from the candidate phylum Termite Group 3.</title>
        <authorList>
            <person name="Sorokin D.Y."/>
            <person name="Gumerov V.M."/>
            <person name="Rakitin A.L."/>
            <person name="Beletsky A.V."/>
            <person name="Damste J.S."/>
            <person name="Muyzer G."/>
            <person name="Mardanov A.V."/>
            <person name="Ravin N.V."/>
        </authorList>
    </citation>
    <scope>NUCLEOTIDE SEQUENCE [LARGE SCALE GENOMIC DNA]</scope>
    <source>
        <strain evidence="11 12">ACht1</strain>
    </source>
</reference>
<comment type="similarity">
    <text evidence="2 9">Belongs to the alpha-IPM synthase/homocitrate synthase family.</text>
</comment>
<sequence>MMVPMANTQSDIIIYDTTLRDGNQAIGLGLSLQDKLEISEKLDALGLHYIEGGWPNPTNEIDTKFYREVKKLNLSAKIAAFGSTKRPHTAVDKDPFLADIIQADAPVATIYGKSWDLHVHDVIRCTEEENLTMIYESVSHLKRYKDEVIFDAEHFFDGYLNNPDYAIKSLQAAQEAGAHCLVLCDTNGGTLPGDFTRIVQAVQQEVSAPLGVHVHNDTGCAEANSIIGAELGATHIQGTINGLGERCGNANLCTIIPALQIKKGYDLISDEQMRSLRETSIYVGEIANAGYNFRAPFVGEAAFSHKAGAHVDGVRKNRKAFEHMSPELVGNKRHFVISDQAGSGTIIEKLTGIRPDIDKKDPLVKRLLNTIKEMEQQGYHFEAADGTFQLLVHKELGDFQDPFIVKGFRVIEDVRCDGHPLSEATIKIVENIKGCEKTVHTAAEGNGPVDALNHALRKAITEIYPELTHMHLEDYKVRVLAGSAGTAAKVRVLIESTDGNDRWGTIGVSGNIIEASWIALVDSIKYKLLKDRNIIRS</sequence>
<dbReference type="InterPro" id="IPR036230">
    <property type="entry name" value="LeuA_allosteric_dom_sf"/>
</dbReference>
<evidence type="ECO:0000256" key="4">
    <source>
        <dbReference type="ARBA" id="ARBA00022624"/>
    </source>
</evidence>
<protein>
    <recommendedName>
        <fullName evidence="8">Citramalate synthase</fullName>
        <ecNumber evidence="8">2.3.3.21</ecNumber>
    </recommendedName>
</protein>
<evidence type="ECO:0000256" key="9">
    <source>
        <dbReference type="RuleBase" id="RU003523"/>
    </source>
</evidence>
<dbReference type="Pfam" id="PF22617">
    <property type="entry name" value="HCS_D2"/>
    <property type="match status" value="1"/>
</dbReference>
<feature type="domain" description="Pyruvate carboxyltransferase" evidence="10">
    <location>
        <begin position="12"/>
        <end position="274"/>
    </location>
</feature>
<comment type="pathway">
    <text evidence="1">Amino-acid biosynthesis; L-isoleucine biosynthesis; 2-oxobutanoate from pyruvate: step 1/3.</text>
</comment>
<dbReference type="SUPFAM" id="SSF51569">
    <property type="entry name" value="Aldolase"/>
    <property type="match status" value="1"/>
</dbReference>
<dbReference type="UniPathway" id="UPA00047">
    <property type="reaction ID" value="UER00066"/>
</dbReference>
<organism evidence="11 12">
    <name type="scientific">Chitinivibrio alkaliphilus ACht1</name>
    <dbReference type="NCBI Taxonomy" id="1313304"/>
    <lineage>
        <taxon>Bacteria</taxon>
        <taxon>Pseudomonadati</taxon>
        <taxon>Fibrobacterota</taxon>
        <taxon>Chitinivibrionia</taxon>
        <taxon>Chitinivibrionales</taxon>
        <taxon>Chitinivibrionaceae</taxon>
        <taxon>Chitinivibrio</taxon>
    </lineage>
</organism>
<dbReference type="Gene3D" id="1.10.238.260">
    <property type="match status" value="1"/>
</dbReference>
<keyword evidence="4" id="KW-0412">Isoleucine biosynthesis</keyword>
<name>U7D8M8_9BACT</name>
<dbReference type="PROSITE" id="PS00815">
    <property type="entry name" value="AIPM_HOMOCIT_SYNTH_1"/>
    <property type="match status" value="1"/>
</dbReference>
<comment type="caution">
    <text evidence="11">The sequence shown here is derived from an EMBL/GenBank/DDBJ whole genome shotgun (WGS) entry which is preliminary data.</text>
</comment>
<dbReference type="EC" id="2.3.3.21" evidence="8"/>
<dbReference type="GO" id="GO:0009098">
    <property type="term" value="P:L-leucine biosynthetic process"/>
    <property type="evidence" value="ECO:0007669"/>
    <property type="project" value="InterPro"/>
</dbReference>
<dbReference type="EMBL" id="ASJR01000013">
    <property type="protein sequence ID" value="ERP31447.1"/>
    <property type="molecule type" value="Genomic_DNA"/>
</dbReference>
<dbReference type="Gene3D" id="3.30.160.270">
    <property type="match status" value="1"/>
</dbReference>
<evidence type="ECO:0000256" key="1">
    <source>
        <dbReference type="ARBA" id="ARBA00004743"/>
    </source>
</evidence>
<dbReference type="Pfam" id="PF00682">
    <property type="entry name" value="HMGL-like"/>
    <property type="match status" value="1"/>
</dbReference>
<dbReference type="PATRIC" id="fig|1313304.3.peg.1571"/>
<dbReference type="Pfam" id="PF08502">
    <property type="entry name" value="LeuA_dimer"/>
    <property type="match status" value="1"/>
</dbReference>
<dbReference type="CDD" id="cd07941">
    <property type="entry name" value="DRE_TIM_LeuA3"/>
    <property type="match status" value="1"/>
</dbReference>
<dbReference type="SUPFAM" id="SSF110921">
    <property type="entry name" value="2-isopropylmalate synthase LeuA, allosteric (dimerisation) domain"/>
    <property type="match status" value="1"/>
</dbReference>
<dbReference type="PANTHER" id="PTHR43538:SF1">
    <property type="entry name" value="(R)-CITRAMALATE SYNTHASE"/>
    <property type="match status" value="1"/>
</dbReference>
<dbReference type="InterPro" id="IPR013785">
    <property type="entry name" value="Aldolase_TIM"/>
</dbReference>
<evidence type="ECO:0000256" key="6">
    <source>
        <dbReference type="ARBA" id="ARBA00023304"/>
    </source>
</evidence>
<dbReference type="SMART" id="SM00917">
    <property type="entry name" value="LeuA_dimer"/>
    <property type="match status" value="1"/>
</dbReference>
<dbReference type="Proteomes" id="UP000017148">
    <property type="component" value="Unassembled WGS sequence"/>
</dbReference>
<evidence type="ECO:0000256" key="3">
    <source>
        <dbReference type="ARBA" id="ARBA00022605"/>
    </source>
</evidence>
<dbReference type="InterPro" id="IPR054691">
    <property type="entry name" value="LeuA/HCS_post-cat"/>
</dbReference>
<comment type="catalytic activity">
    <reaction evidence="7">
        <text>pyruvate + acetyl-CoA + H2O = (3R)-citramalate + CoA + H(+)</text>
        <dbReference type="Rhea" id="RHEA:19045"/>
        <dbReference type="ChEBI" id="CHEBI:15361"/>
        <dbReference type="ChEBI" id="CHEBI:15377"/>
        <dbReference type="ChEBI" id="CHEBI:15378"/>
        <dbReference type="ChEBI" id="CHEBI:30934"/>
        <dbReference type="ChEBI" id="CHEBI:57287"/>
        <dbReference type="ChEBI" id="CHEBI:57288"/>
        <dbReference type="EC" id="2.3.3.21"/>
    </reaction>
</comment>
<keyword evidence="12" id="KW-1185">Reference proteome</keyword>
<dbReference type="InterPro" id="IPR002034">
    <property type="entry name" value="AIPM/Hcit_synth_CS"/>
</dbReference>
<evidence type="ECO:0000256" key="7">
    <source>
        <dbReference type="ARBA" id="ARBA00048263"/>
    </source>
</evidence>
<keyword evidence="3" id="KW-0028">Amino-acid biosynthesis</keyword>
<dbReference type="Gene3D" id="3.20.20.70">
    <property type="entry name" value="Aldolase class I"/>
    <property type="match status" value="1"/>
</dbReference>
<accession>U7D8M8</accession>
<proteinExistence type="inferred from homology"/>
<dbReference type="STRING" id="1313304.CALK_1648"/>